<evidence type="ECO:0000256" key="4">
    <source>
        <dbReference type="ARBA" id="ARBA00022989"/>
    </source>
</evidence>
<comment type="subcellular location">
    <subcellularLocation>
        <location evidence="6">Cell membrane</location>
        <topology evidence="6">Multi-pass membrane protein</topology>
    </subcellularLocation>
    <subcellularLocation>
        <location evidence="1">Membrane</location>
        <topology evidence="1">Multi-pass membrane protein</topology>
    </subcellularLocation>
</comment>
<evidence type="ECO:0000256" key="1">
    <source>
        <dbReference type="ARBA" id="ARBA00004141"/>
    </source>
</evidence>
<comment type="similarity">
    <text evidence="2 6">Belongs to the 4-toluene sulfonate uptake permease (TSUP) (TC 2.A.102) family.</text>
</comment>
<evidence type="ECO:0000256" key="5">
    <source>
        <dbReference type="ARBA" id="ARBA00023136"/>
    </source>
</evidence>
<dbReference type="PANTHER" id="PTHR43483:SF3">
    <property type="entry name" value="MEMBRANE TRANSPORTER PROTEIN HI_0806-RELATED"/>
    <property type="match status" value="1"/>
</dbReference>
<dbReference type="AlphaFoldDB" id="A0A1G5QP64"/>
<dbReference type="Proteomes" id="UP000199648">
    <property type="component" value="Unassembled WGS sequence"/>
</dbReference>
<organism evidence="7 8">
    <name type="scientific">Thiohalomonas denitrificans</name>
    <dbReference type="NCBI Taxonomy" id="415747"/>
    <lineage>
        <taxon>Bacteria</taxon>
        <taxon>Pseudomonadati</taxon>
        <taxon>Pseudomonadota</taxon>
        <taxon>Gammaproteobacteria</taxon>
        <taxon>Thiohalomonadales</taxon>
        <taxon>Thiohalomonadaceae</taxon>
        <taxon>Thiohalomonas</taxon>
    </lineage>
</organism>
<gene>
    <name evidence="7" type="ORF">SAMN03097708_02422</name>
</gene>
<dbReference type="PANTHER" id="PTHR43483">
    <property type="entry name" value="MEMBRANE TRANSPORTER PROTEIN HI_0806-RELATED"/>
    <property type="match status" value="1"/>
</dbReference>
<evidence type="ECO:0000256" key="6">
    <source>
        <dbReference type="RuleBase" id="RU363041"/>
    </source>
</evidence>
<keyword evidence="3 6" id="KW-0812">Transmembrane</keyword>
<accession>A0A1G5QP64</accession>
<evidence type="ECO:0000313" key="7">
    <source>
        <dbReference type="EMBL" id="SCZ63101.1"/>
    </source>
</evidence>
<evidence type="ECO:0000256" key="3">
    <source>
        <dbReference type="ARBA" id="ARBA00022692"/>
    </source>
</evidence>
<feature type="transmembrane region" description="Helical" evidence="6">
    <location>
        <begin position="272"/>
        <end position="291"/>
    </location>
</feature>
<keyword evidence="4 6" id="KW-1133">Transmembrane helix</keyword>
<dbReference type="GO" id="GO:0005886">
    <property type="term" value="C:plasma membrane"/>
    <property type="evidence" value="ECO:0007669"/>
    <property type="project" value="UniProtKB-SubCell"/>
</dbReference>
<feature type="transmembrane region" description="Helical" evidence="6">
    <location>
        <begin position="207"/>
        <end position="230"/>
    </location>
</feature>
<dbReference type="OrthoDB" id="9788634at2"/>
<dbReference type="InterPro" id="IPR002781">
    <property type="entry name" value="TM_pro_TauE-like"/>
</dbReference>
<evidence type="ECO:0000256" key="2">
    <source>
        <dbReference type="ARBA" id="ARBA00009142"/>
    </source>
</evidence>
<evidence type="ECO:0000313" key="8">
    <source>
        <dbReference type="Proteomes" id="UP000199648"/>
    </source>
</evidence>
<sequence length="294" mass="30846">MYFDVAGVEVSPWLPPLVGFAISLFTSMGGVSGAFLLLPFQVSVLGFTSPAVSATNQVFNVVATPSGIYRYLREGRMVWPLAWVIVAGTLPGVALGALLRIALLPGARDFKLFVAAVLLYIGLQLGRDILSRGRRSEGPPQNATVVPARIPSRIAYRYGGELFTANRWGVFALALIVGVIGGAYGIGGGAIIAPFLVSLFALPVHTVAGAALLGTLVTSVAGVAFYHFIAPVFPDMAVAPDWGLGLLFGLGGAAGMYSGARLQRYVPARTLKLLLVVCLVGPAVGYVYEFFVGK</sequence>
<dbReference type="EMBL" id="FMWD01000007">
    <property type="protein sequence ID" value="SCZ63101.1"/>
    <property type="molecule type" value="Genomic_DNA"/>
</dbReference>
<proteinExistence type="inferred from homology"/>
<dbReference type="Pfam" id="PF01925">
    <property type="entry name" value="TauE"/>
    <property type="match status" value="1"/>
</dbReference>
<feature type="transmembrane region" description="Helical" evidence="6">
    <location>
        <begin position="242"/>
        <end position="260"/>
    </location>
</feature>
<protein>
    <recommendedName>
        <fullName evidence="6">Probable membrane transporter protein</fullName>
    </recommendedName>
</protein>
<feature type="transmembrane region" description="Helical" evidence="6">
    <location>
        <begin position="78"/>
        <end position="104"/>
    </location>
</feature>
<reference evidence="7 8" key="1">
    <citation type="submission" date="2016-10" db="EMBL/GenBank/DDBJ databases">
        <authorList>
            <person name="de Groot N.N."/>
        </authorList>
    </citation>
    <scope>NUCLEOTIDE SEQUENCE [LARGE SCALE GENOMIC DNA]</scope>
    <source>
        <strain evidence="7 8">HLD2</strain>
    </source>
</reference>
<name>A0A1G5QP64_9GAMM</name>
<keyword evidence="5 6" id="KW-0472">Membrane</keyword>
<feature type="transmembrane region" description="Helical" evidence="6">
    <location>
        <begin position="168"/>
        <end position="201"/>
    </location>
</feature>
<dbReference type="STRING" id="415747.SAMN03097708_02422"/>
<keyword evidence="6" id="KW-1003">Cell membrane</keyword>
<feature type="transmembrane region" description="Helical" evidence="6">
    <location>
        <begin position="20"/>
        <end position="40"/>
    </location>
</feature>
<keyword evidence="8" id="KW-1185">Reference proteome</keyword>
<dbReference type="RefSeq" id="WP_092997419.1">
    <property type="nucleotide sequence ID" value="NZ_FMWD01000007.1"/>
</dbReference>